<sequence>MDATSLPPTCGEVTEIPGTPSVGCVAVLQYGMGNIAGFSCCVIAAKEEVYLLGPDLSMRDGSLTSVRLWRPYMEAKMARVNSLVAFLLCPAAQEARTISHGQKDCAQADEACAVVAWEDDDGQQQHLTALFFPLLRALTAPKNAPVKSFETSFLHERNQQRVLRLFYHPLFVNGSCKGKHVVLCSGYDESVRKDACLTPSEERHRHILTPGDPRGVLPGMLSFLLCNAVAENNVCGWDVVWTTKAPAWVAPWMVQLPSDGVVCALAVQQEGSSVVAAAGTTNGRVHLLHADGNHVSHRFGGPIADLAFVNTLCNKAEERYRIGAVTELLQRQETRTSLELKNTSDADAEVDAPTCLVLLDSLGRVIVLRDFTGGKKSVQVVPDVQQFITLAEQRAPCPSSGSFATEATAGGRRVTVSSKRFFDISSLRLVFNRRKPKEEVQGELHENMADPAFVQERDAGSPPERESGVIAGHILSRGLLSLASLPGPRSCAELVVSTMGQSIVSIPFDQNEGTFSIAGFIEAPEAMFFIGFVDFFNTGVTEMVMAGMHHVLVARRSRHQQKAKAALLLRLFARQRLRKLASGDAFLRD</sequence>
<accession>A0A3R7NAW1</accession>
<keyword evidence="2" id="KW-1185">Reference proteome</keyword>
<dbReference type="AlphaFoldDB" id="A0A3R7NAW1"/>
<dbReference type="GeneID" id="40317813"/>
<organism evidence="1 2">
    <name type="scientific">Trypanosoma conorhini</name>
    <dbReference type="NCBI Taxonomy" id="83891"/>
    <lineage>
        <taxon>Eukaryota</taxon>
        <taxon>Discoba</taxon>
        <taxon>Euglenozoa</taxon>
        <taxon>Kinetoplastea</taxon>
        <taxon>Metakinetoplastina</taxon>
        <taxon>Trypanosomatida</taxon>
        <taxon>Trypanosomatidae</taxon>
        <taxon>Trypanosoma</taxon>
    </lineage>
</organism>
<protein>
    <submittedName>
        <fullName evidence="1">Uncharacterized protein</fullName>
    </submittedName>
</protein>
<proteinExistence type="predicted"/>
<evidence type="ECO:0000313" key="2">
    <source>
        <dbReference type="Proteomes" id="UP000284403"/>
    </source>
</evidence>
<dbReference type="RefSeq" id="XP_029228772.1">
    <property type="nucleotide sequence ID" value="XM_029371114.1"/>
</dbReference>
<dbReference type="Proteomes" id="UP000284403">
    <property type="component" value="Unassembled WGS sequence"/>
</dbReference>
<reference evidence="1 2" key="1">
    <citation type="journal article" date="2018" name="BMC Genomics">
        <title>Genomic comparison of Trypanosoma conorhini and Trypanosoma rangeli to Trypanosoma cruzi strains of high and low virulence.</title>
        <authorList>
            <person name="Bradwell K.R."/>
            <person name="Koparde V.N."/>
            <person name="Matveyev A.V."/>
            <person name="Serrano M.G."/>
            <person name="Alves J.M."/>
            <person name="Parikh H."/>
            <person name="Huang B."/>
            <person name="Lee V."/>
            <person name="Espinosa-Alvarez O."/>
            <person name="Ortiz P.A."/>
            <person name="Costa-Martins A.G."/>
            <person name="Teixeira M.M."/>
            <person name="Buck G.A."/>
        </authorList>
    </citation>
    <scope>NUCLEOTIDE SEQUENCE [LARGE SCALE GENOMIC DNA]</scope>
    <source>
        <strain evidence="1 2">025E</strain>
    </source>
</reference>
<gene>
    <name evidence="1" type="ORF">Tco025E_04202</name>
</gene>
<evidence type="ECO:0000313" key="1">
    <source>
        <dbReference type="EMBL" id="RNF19248.1"/>
    </source>
</evidence>
<comment type="caution">
    <text evidence="1">The sequence shown here is derived from an EMBL/GenBank/DDBJ whole genome shotgun (WGS) entry which is preliminary data.</text>
</comment>
<name>A0A3R7NAW1_9TRYP</name>
<dbReference type="OrthoDB" id="272831at2759"/>
<dbReference type="EMBL" id="MKKU01000211">
    <property type="protein sequence ID" value="RNF19248.1"/>
    <property type="molecule type" value="Genomic_DNA"/>
</dbReference>